<name>A0A2K3NVR7_TRIPR</name>
<gene>
    <name evidence="1" type="ORF">L195_g003614</name>
</gene>
<dbReference type="PROSITE" id="PS51257">
    <property type="entry name" value="PROKAR_LIPOPROTEIN"/>
    <property type="match status" value="1"/>
</dbReference>
<dbReference type="AlphaFoldDB" id="A0A2K3NVR7"/>
<evidence type="ECO:0000313" key="2">
    <source>
        <dbReference type="Proteomes" id="UP000236291"/>
    </source>
</evidence>
<accession>A0A2K3NVR7</accession>
<organism evidence="1 2">
    <name type="scientific">Trifolium pratense</name>
    <name type="common">Red clover</name>
    <dbReference type="NCBI Taxonomy" id="57577"/>
    <lineage>
        <taxon>Eukaryota</taxon>
        <taxon>Viridiplantae</taxon>
        <taxon>Streptophyta</taxon>
        <taxon>Embryophyta</taxon>
        <taxon>Tracheophyta</taxon>
        <taxon>Spermatophyta</taxon>
        <taxon>Magnoliopsida</taxon>
        <taxon>eudicotyledons</taxon>
        <taxon>Gunneridae</taxon>
        <taxon>Pentapetalae</taxon>
        <taxon>rosids</taxon>
        <taxon>fabids</taxon>
        <taxon>Fabales</taxon>
        <taxon>Fabaceae</taxon>
        <taxon>Papilionoideae</taxon>
        <taxon>50 kb inversion clade</taxon>
        <taxon>NPAAA clade</taxon>
        <taxon>Hologalegina</taxon>
        <taxon>IRL clade</taxon>
        <taxon>Trifolieae</taxon>
        <taxon>Trifolium</taxon>
    </lineage>
</organism>
<dbReference type="Proteomes" id="UP000236291">
    <property type="component" value="Unassembled WGS sequence"/>
</dbReference>
<dbReference type="EMBL" id="ASHM01001701">
    <property type="protein sequence ID" value="PNY07129.1"/>
    <property type="molecule type" value="Genomic_DNA"/>
</dbReference>
<comment type="caution">
    <text evidence="1">The sequence shown here is derived from an EMBL/GenBank/DDBJ whole genome shotgun (WGS) entry which is preliminary data.</text>
</comment>
<reference evidence="1 2" key="1">
    <citation type="journal article" date="2014" name="Am. J. Bot.">
        <title>Genome assembly and annotation for red clover (Trifolium pratense; Fabaceae).</title>
        <authorList>
            <person name="Istvanek J."/>
            <person name="Jaros M."/>
            <person name="Krenek A."/>
            <person name="Repkova J."/>
        </authorList>
    </citation>
    <scope>NUCLEOTIDE SEQUENCE [LARGE SCALE GENOMIC DNA]</scope>
    <source>
        <strain evidence="2">cv. Tatra</strain>
        <tissue evidence="1">Young leaves</tissue>
    </source>
</reference>
<reference evidence="1 2" key="2">
    <citation type="journal article" date="2017" name="Front. Plant Sci.">
        <title>Gene Classification and Mining of Molecular Markers Useful in Red Clover (Trifolium pratense) Breeding.</title>
        <authorList>
            <person name="Istvanek J."/>
            <person name="Dluhosova J."/>
            <person name="Dluhos P."/>
            <person name="Patkova L."/>
            <person name="Nedelnik J."/>
            <person name="Repkova J."/>
        </authorList>
    </citation>
    <scope>NUCLEOTIDE SEQUENCE [LARGE SCALE GENOMIC DNA]</scope>
    <source>
        <strain evidence="2">cv. Tatra</strain>
        <tissue evidence="1">Young leaves</tissue>
    </source>
</reference>
<protein>
    <submittedName>
        <fullName evidence="1">Uncharacterized protein</fullName>
    </submittedName>
</protein>
<proteinExistence type="predicted"/>
<evidence type="ECO:0000313" key="1">
    <source>
        <dbReference type="EMBL" id="PNY07129.1"/>
    </source>
</evidence>
<sequence length="65" mass="6880">MGVLLKICLVLETDVVFLHGGNLSLLVFGCANPSEASDLDSGCSEAHLYHVDETSSAISKDVRTT</sequence>